<evidence type="ECO:0000313" key="1">
    <source>
        <dbReference type="EMBL" id="CAD2078679.1"/>
    </source>
</evidence>
<dbReference type="Proteomes" id="UP000534001">
    <property type="component" value="Unassembled WGS sequence"/>
</dbReference>
<dbReference type="PANTHER" id="PTHR40037:SF1">
    <property type="entry name" value="PHOSPHOESTERASE SAOUHSC_00951-RELATED"/>
    <property type="match status" value="1"/>
</dbReference>
<dbReference type="InterPro" id="IPR009097">
    <property type="entry name" value="Cyclic_Pdiesterase"/>
</dbReference>
<protein>
    <submittedName>
        <fullName evidence="1">2',5' RNA ligase family</fullName>
    </submittedName>
    <submittedName>
        <fullName evidence="2">2'-5' RNA ligase</fullName>
    </submittedName>
</protein>
<comment type="caution">
    <text evidence="1">The sequence shown here is derived from an EMBL/GenBank/DDBJ whole genome shotgun (WGS) entry which is preliminary data.</text>
</comment>
<sequence>MKFGIALFPSKKLQDTVNQYRKRYDARYSYIAPHITVKEAFEADEHEKPQIEEFIRSVAAKHQPTEIEIKKVSSFAPKKQVVYFKVEPNETLSSIHDAFNEGGFYGEASHPFVPHFTLAQEETAQKFEDTLSHLQMIGIEHSETLNKISLCVQLENGIWHVTETFKLGQQ</sequence>
<dbReference type="Proteomes" id="UP000545588">
    <property type="component" value="Unassembled WGS sequence"/>
</dbReference>
<dbReference type="InterPro" id="IPR050580">
    <property type="entry name" value="2H_phosphoesterase_YjcG-like"/>
</dbReference>
<keyword evidence="4" id="KW-1185">Reference proteome</keyword>
<proteinExistence type="predicted"/>
<evidence type="ECO:0000313" key="2">
    <source>
        <dbReference type="EMBL" id="MBB6422415.1"/>
    </source>
</evidence>
<dbReference type="EMBL" id="JACHFF010000001">
    <property type="protein sequence ID" value="MBB6422415.1"/>
    <property type="molecule type" value="Genomic_DNA"/>
</dbReference>
<accession>A0A6V7RLG8</accession>
<dbReference type="NCBIfam" id="NF010223">
    <property type="entry name" value="PRK13679.1"/>
    <property type="match status" value="1"/>
</dbReference>
<evidence type="ECO:0000313" key="4">
    <source>
        <dbReference type="Proteomes" id="UP000545588"/>
    </source>
</evidence>
<dbReference type="PANTHER" id="PTHR40037">
    <property type="entry name" value="PHOSPHOESTERASE YJCG-RELATED"/>
    <property type="match status" value="1"/>
</dbReference>
<reference evidence="1 3" key="1">
    <citation type="submission" date="2020-07" db="EMBL/GenBank/DDBJ databases">
        <authorList>
            <person name="Criscuolo A."/>
        </authorList>
    </citation>
    <scope>NUCLEOTIDE SEQUENCE [LARGE SCALE GENOMIC DNA]</scope>
    <source>
        <strain evidence="1">CIP111751</strain>
    </source>
</reference>
<evidence type="ECO:0000313" key="3">
    <source>
        <dbReference type="Proteomes" id="UP000534001"/>
    </source>
</evidence>
<organism evidence="1 3">
    <name type="scientific">Jeotgalicoccus coquinae</name>
    <dbReference type="NCBI Taxonomy" id="709509"/>
    <lineage>
        <taxon>Bacteria</taxon>
        <taxon>Bacillati</taxon>
        <taxon>Bacillota</taxon>
        <taxon>Bacilli</taxon>
        <taxon>Bacillales</taxon>
        <taxon>Staphylococcaceae</taxon>
        <taxon>Jeotgalicoccus</taxon>
    </lineage>
</organism>
<keyword evidence="1" id="KW-0436">Ligase</keyword>
<gene>
    <name evidence="2" type="ORF">HNR41_000341</name>
    <name evidence="1" type="ORF">JEOCOQ751_01243</name>
</gene>
<dbReference type="GO" id="GO:0016874">
    <property type="term" value="F:ligase activity"/>
    <property type="evidence" value="ECO:0007669"/>
    <property type="project" value="UniProtKB-KW"/>
</dbReference>
<dbReference type="RefSeq" id="WP_184281112.1">
    <property type="nucleotide sequence ID" value="NZ_BMCO01000001.1"/>
</dbReference>
<reference evidence="2 4" key="2">
    <citation type="submission" date="2020-08" db="EMBL/GenBank/DDBJ databases">
        <title>Genomic Encyclopedia of Type Strains, Phase IV (KMG-IV): sequencing the most valuable type-strain genomes for metagenomic binning, comparative biology and taxonomic classification.</title>
        <authorList>
            <person name="Goeker M."/>
        </authorList>
    </citation>
    <scope>NUCLEOTIDE SEQUENCE [LARGE SCALE GENOMIC DNA]</scope>
    <source>
        <strain evidence="2 4">DSM 22419</strain>
    </source>
</reference>
<dbReference type="AlphaFoldDB" id="A0A6V7RLG8"/>
<dbReference type="Gene3D" id="3.90.1140.10">
    <property type="entry name" value="Cyclic phosphodiesterase"/>
    <property type="match status" value="1"/>
</dbReference>
<name>A0A6V7RLG8_9STAP</name>
<dbReference type="SUPFAM" id="SSF55144">
    <property type="entry name" value="LigT-like"/>
    <property type="match status" value="1"/>
</dbReference>
<dbReference type="EMBL" id="CAJEWA010000006">
    <property type="protein sequence ID" value="CAD2078679.1"/>
    <property type="molecule type" value="Genomic_DNA"/>
</dbReference>
<dbReference type="Pfam" id="PF13563">
    <property type="entry name" value="2_5_RNA_ligase2"/>
    <property type="match status" value="1"/>
</dbReference>